<dbReference type="RefSeq" id="XP_025377515.1">
    <property type="nucleotide sequence ID" value="XM_025521648.1"/>
</dbReference>
<feature type="region of interest" description="Disordered" evidence="1">
    <location>
        <begin position="465"/>
        <end position="533"/>
    </location>
</feature>
<feature type="compositionally biased region" description="Gly residues" evidence="1">
    <location>
        <begin position="361"/>
        <end position="370"/>
    </location>
</feature>
<organism evidence="3 4">
    <name type="scientific">Acaromyces ingoldii</name>
    <dbReference type="NCBI Taxonomy" id="215250"/>
    <lineage>
        <taxon>Eukaryota</taxon>
        <taxon>Fungi</taxon>
        <taxon>Dikarya</taxon>
        <taxon>Basidiomycota</taxon>
        <taxon>Ustilaginomycotina</taxon>
        <taxon>Exobasidiomycetes</taxon>
        <taxon>Exobasidiales</taxon>
        <taxon>Cryptobasidiaceae</taxon>
        <taxon>Acaromyces</taxon>
    </lineage>
</organism>
<dbReference type="InParanoid" id="A0A316YLR1"/>
<sequence length="573" mass="57369">MQITVAFVALALFAQSLAAPIERSTAAFKVRSIADPDDCLPTRRQGPLLGLDAQADTTIKGNNDDDANADVDADVKLCLLFGNCNDDKDGNAKDNNVDTKSSPTSSDPTNKPNGSATVKPSNVPKKEPTFSPVNHKGNDKPDNNDKPSPKEHKDNVGKSANGHHKPGRQQSTTGGHKTQHGNDGSHGSQGPVKNNGNSKHPGNTGKGPNGSNTKQGSKGNKNSHGNANRKPEGSLSTVNPSSDGGKDSSATKGNRVQSGSGGDAKGGNGGSANGGSADCSTSGSLIGINALNIGSCNGGSGGNASGGSAAGGAGGLSSLFRREYNSADATGGKGGSANGGDAKSPTRGGLLGGSLANVGSNNGGDGGEASGGDVFGGSAVGGGQQTSTAILSNNSILAAVDLLHRRDGSHSKSTTTVATEALHDSNAGATLNRRQQIEAIKTGVLNHNDALASIKARQNYDSAEDVAAKSLDSKDKTSKSGRRQEAPHDGAQDLGAESLEDGDDALNPSHRRGLGNTVGVQGPINTATAAGNSNGVAAFLVPRDGLAENPFDTSQDFNSGSNKGPQTGSPDLV</sequence>
<feature type="region of interest" description="Disordered" evidence="1">
    <location>
        <begin position="327"/>
        <end position="370"/>
    </location>
</feature>
<feature type="region of interest" description="Disordered" evidence="1">
    <location>
        <begin position="546"/>
        <end position="573"/>
    </location>
</feature>
<accession>A0A316YLR1</accession>
<feature type="compositionally biased region" description="Basic and acidic residues" evidence="1">
    <location>
        <begin position="88"/>
        <end position="97"/>
    </location>
</feature>
<proteinExistence type="predicted"/>
<feature type="chain" id="PRO_5016373469" evidence="2">
    <location>
        <begin position="19"/>
        <end position="573"/>
    </location>
</feature>
<dbReference type="EMBL" id="KZ819636">
    <property type="protein sequence ID" value="PWN90317.1"/>
    <property type="molecule type" value="Genomic_DNA"/>
</dbReference>
<feature type="compositionally biased region" description="Polar residues" evidence="1">
    <location>
        <begin position="168"/>
        <end position="201"/>
    </location>
</feature>
<feature type="compositionally biased region" description="Low complexity" evidence="1">
    <location>
        <begin position="98"/>
        <end position="113"/>
    </location>
</feature>
<dbReference type="Proteomes" id="UP000245768">
    <property type="component" value="Unassembled WGS sequence"/>
</dbReference>
<gene>
    <name evidence="3" type="ORF">FA10DRAFT_266807</name>
</gene>
<keyword evidence="4" id="KW-1185">Reference proteome</keyword>
<dbReference type="AlphaFoldDB" id="A0A316YLR1"/>
<feature type="compositionally biased region" description="Basic and acidic residues" evidence="1">
    <location>
        <begin position="136"/>
        <end position="156"/>
    </location>
</feature>
<evidence type="ECO:0000313" key="4">
    <source>
        <dbReference type="Proteomes" id="UP000245768"/>
    </source>
</evidence>
<protein>
    <submittedName>
        <fullName evidence="3">Uncharacterized protein</fullName>
    </submittedName>
</protein>
<feature type="compositionally biased region" description="Polar residues" evidence="1">
    <location>
        <begin position="209"/>
        <end position="226"/>
    </location>
</feature>
<evidence type="ECO:0000256" key="2">
    <source>
        <dbReference type="SAM" id="SignalP"/>
    </source>
</evidence>
<feature type="compositionally biased region" description="Polar residues" evidence="1">
    <location>
        <begin position="523"/>
        <end position="533"/>
    </location>
</feature>
<feature type="region of interest" description="Disordered" evidence="1">
    <location>
        <begin position="88"/>
        <end position="281"/>
    </location>
</feature>
<feature type="signal peptide" evidence="2">
    <location>
        <begin position="1"/>
        <end position="18"/>
    </location>
</feature>
<feature type="compositionally biased region" description="Gly residues" evidence="1">
    <location>
        <begin position="259"/>
        <end position="273"/>
    </location>
</feature>
<name>A0A316YLR1_9BASI</name>
<evidence type="ECO:0000256" key="1">
    <source>
        <dbReference type="SAM" id="MobiDB-lite"/>
    </source>
</evidence>
<keyword evidence="2" id="KW-0732">Signal</keyword>
<feature type="compositionally biased region" description="Polar residues" evidence="1">
    <location>
        <begin position="551"/>
        <end position="573"/>
    </location>
</feature>
<dbReference type="GeneID" id="37043564"/>
<feature type="compositionally biased region" description="Basic and acidic residues" evidence="1">
    <location>
        <begin position="471"/>
        <end position="491"/>
    </location>
</feature>
<reference evidence="3" key="1">
    <citation type="journal article" date="2018" name="Mol. Biol. Evol.">
        <title>Broad Genomic Sampling Reveals a Smut Pathogenic Ancestry of the Fungal Clade Ustilaginomycotina.</title>
        <authorList>
            <person name="Kijpornyongpan T."/>
            <person name="Mondo S.J."/>
            <person name="Barry K."/>
            <person name="Sandor L."/>
            <person name="Lee J."/>
            <person name="Lipzen A."/>
            <person name="Pangilinan J."/>
            <person name="LaButti K."/>
            <person name="Hainaut M."/>
            <person name="Henrissat B."/>
            <person name="Grigoriev I.V."/>
            <person name="Spatafora J.W."/>
            <person name="Aime M.C."/>
        </authorList>
    </citation>
    <scope>NUCLEOTIDE SEQUENCE [LARGE SCALE GENOMIC DNA]</scope>
    <source>
        <strain evidence="3">MCA 4198</strain>
    </source>
</reference>
<feature type="compositionally biased region" description="Polar residues" evidence="1">
    <location>
        <begin position="234"/>
        <end position="257"/>
    </location>
</feature>
<evidence type="ECO:0000313" key="3">
    <source>
        <dbReference type="EMBL" id="PWN90317.1"/>
    </source>
</evidence>